<dbReference type="CDD" id="cd07344">
    <property type="entry name" value="M48_yhfN_like"/>
    <property type="match status" value="1"/>
</dbReference>
<dbReference type="PANTHER" id="PTHR30399:SF1">
    <property type="entry name" value="UTP PYROPHOSPHATASE"/>
    <property type="match status" value="1"/>
</dbReference>
<dbReference type="AlphaFoldDB" id="A0A2Z6GDB8"/>
<dbReference type="PANTHER" id="PTHR30399">
    <property type="entry name" value="UNCHARACTERIZED PROTEIN YGJP"/>
    <property type="match status" value="1"/>
</dbReference>
<dbReference type="Proteomes" id="UP000033070">
    <property type="component" value="Chromosome"/>
</dbReference>
<dbReference type="KEGG" id="fam:OYT1_ch1990"/>
<gene>
    <name evidence="2" type="ORF">OYT1_ch1990</name>
</gene>
<dbReference type="InterPro" id="IPR053136">
    <property type="entry name" value="UTP_pyrophosphatase-like"/>
</dbReference>
<dbReference type="OrthoDB" id="9000630at2"/>
<evidence type="ECO:0000259" key="1">
    <source>
        <dbReference type="Pfam" id="PF01863"/>
    </source>
</evidence>
<feature type="domain" description="YgjP-like metallopeptidase" evidence="1">
    <location>
        <begin position="96"/>
        <end position="157"/>
    </location>
</feature>
<accession>A0A2Z6GDB8</accession>
<dbReference type="STRING" id="1188319.OYT1_00981"/>
<sequence>MRPRSTPNYLFGYSTALIEQVSRLIEQDRLAPWLLAKYPQAHAIRTDAALYDYVHTIKNQHLRNAGSLSRVAYDPKLHIIKNALGTHTNISRVQGGKLKAKQEIRIATLFRQMPPDFLRMIVVHELAHIKQRNHDKAFYQLCQHIEPTYAQLEFELRAYLTYLEQGGAALWVTQPA</sequence>
<dbReference type="EMBL" id="AP018738">
    <property type="protein sequence ID" value="BBE51516.1"/>
    <property type="molecule type" value="Genomic_DNA"/>
</dbReference>
<dbReference type="RefSeq" id="WP_062626180.1">
    <property type="nucleotide sequence ID" value="NZ_AP018738.1"/>
</dbReference>
<proteinExistence type="predicted"/>
<organism evidence="2 3">
    <name type="scientific">Ferriphaselus amnicola</name>
    <dbReference type="NCBI Taxonomy" id="1188319"/>
    <lineage>
        <taxon>Bacteria</taxon>
        <taxon>Pseudomonadati</taxon>
        <taxon>Pseudomonadota</taxon>
        <taxon>Betaproteobacteria</taxon>
        <taxon>Nitrosomonadales</taxon>
        <taxon>Gallionellaceae</taxon>
        <taxon>Ferriphaselus</taxon>
    </lineage>
</organism>
<evidence type="ECO:0000313" key="3">
    <source>
        <dbReference type="Proteomes" id="UP000033070"/>
    </source>
</evidence>
<dbReference type="InterPro" id="IPR002725">
    <property type="entry name" value="YgjP-like_metallopeptidase"/>
</dbReference>
<dbReference type="Gene3D" id="3.30.2010.10">
    <property type="entry name" value="Metalloproteases ('zincins'), catalytic domain"/>
    <property type="match status" value="1"/>
</dbReference>
<reference evidence="2 3" key="1">
    <citation type="submission" date="2018-06" db="EMBL/GenBank/DDBJ databases">
        <title>OYT1 Genome Sequencing.</title>
        <authorList>
            <person name="Kato S."/>
            <person name="Itoh T."/>
            <person name="Ohkuma M."/>
        </authorList>
    </citation>
    <scope>NUCLEOTIDE SEQUENCE [LARGE SCALE GENOMIC DNA]</scope>
    <source>
        <strain evidence="2 3">OYT1</strain>
    </source>
</reference>
<protein>
    <recommendedName>
        <fullName evidence="1">YgjP-like metallopeptidase domain-containing protein</fullName>
    </recommendedName>
</protein>
<dbReference type="Pfam" id="PF01863">
    <property type="entry name" value="YgjP-like"/>
    <property type="match status" value="1"/>
</dbReference>
<name>A0A2Z6GDB8_9PROT</name>
<keyword evidence="3" id="KW-1185">Reference proteome</keyword>
<evidence type="ECO:0000313" key="2">
    <source>
        <dbReference type="EMBL" id="BBE51516.1"/>
    </source>
</evidence>